<proteinExistence type="predicted"/>
<evidence type="ECO:0000313" key="2">
    <source>
        <dbReference type="Proteomes" id="UP001597419"/>
    </source>
</evidence>
<protein>
    <submittedName>
        <fullName evidence="1">Uncharacterized protein</fullName>
    </submittedName>
</protein>
<gene>
    <name evidence="1" type="ORF">ACFSYJ_16140</name>
</gene>
<organism evidence="1 2">
    <name type="scientific">Amycolatopsis samaneae</name>
    <dbReference type="NCBI Taxonomy" id="664691"/>
    <lineage>
        <taxon>Bacteria</taxon>
        <taxon>Bacillati</taxon>
        <taxon>Actinomycetota</taxon>
        <taxon>Actinomycetes</taxon>
        <taxon>Pseudonocardiales</taxon>
        <taxon>Pseudonocardiaceae</taxon>
        <taxon>Amycolatopsis</taxon>
    </lineage>
</organism>
<sequence length="246" mass="25804">MNLADPLGPATQAAASLHPGERLLWAAYGRVVNYHIRGLTPLGRPERSALRKLGSGVAGFAGDAVDAMLGGGDDSGPDRPPPPQVVAFGEREGVLAHTFLRELTPAGPAGRLWALTSSRLVVLHRFVPPEPEPAPPAEKSFVAKAVGFGKGLAKAGKDIAGIITDRTKTYGDNREGEPVPRHEMTVAAELPAARVAGVATARHGGKLRGRPCLRMSLVDGSGLDFLFDVEDPAMFSWLLARTNGAG</sequence>
<comment type="caution">
    <text evidence="1">The sequence shown here is derived from an EMBL/GenBank/DDBJ whole genome shotgun (WGS) entry which is preliminary data.</text>
</comment>
<keyword evidence="2" id="KW-1185">Reference proteome</keyword>
<evidence type="ECO:0000313" key="1">
    <source>
        <dbReference type="EMBL" id="MFD2460144.1"/>
    </source>
</evidence>
<dbReference type="RefSeq" id="WP_345398452.1">
    <property type="nucleotide sequence ID" value="NZ_BAABHG010000009.1"/>
</dbReference>
<accession>A0ABW5GHQ3</accession>
<name>A0ABW5GHQ3_9PSEU</name>
<dbReference type="Proteomes" id="UP001597419">
    <property type="component" value="Unassembled WGS sequence"/>
</dbReference>
<dbReference type="EMBL" id="JBHUKU010000008">
    <property type="protein sequence ID" value="MFD2460144.1"/>
    <property type="molecule type" value="Genomic_DNA"/>
</dbReference>
<reference evidence="2" key="1">
    <citation type="journal article" date="2019" name="Int. J. Syst. Evol. Microbiol.">
        <title>The Global Catalogue of Microorganisms (GCM) 10K type strain sequencing project: providing services to taxonomists for standard genome sequencing and annotation.</title>
        <authorList>
            <consortium name="The Broad Institute Genomics Platform"/>
            <consortium name="The Broad Institute Genome Sequencing Center for Infectious Disease"/>
            <person name="Wu L."/>
            <person name="Ma J."/>
        </authorList>
    </citation>
    <scope>NUCLEOTIDE SEQUENCE [LARGE SCALE GENOMIC DNA]</scope>
    <source>
        <strain evidence="2">CGMCC 4.7643</strain>
    </source>
</reference>